<dbReference type="PANTHER" id="PTHR42855:SF2">
    <property type="entry name" value="DRUG RESISTANCE ABC TRANSPORTER,ATP-BINDING PROTEIN"/>
    <property type="match status" value="1"/>
</dbReference>
<feature type="coiled-coil region" evidence="3">
    <location>
        <begin position="250"/>
        <end position="277"/>
    </location>
</feature>
<feature type="compositionally biased region" description="Basic and acidic residues" evidence="4">
    <location>
        <begin position="562"/>
        <end position="583"/>
    </location>
</feature>
<dbReference type="Pfam" id="PF00005">
    <property type="entry name" value="ABC_tran"/>
    <property type="match status" value="2"/>
</dbReference>
<sequence>MLMTISDLGKSFGAEKIFEKINAKIEDRDRIALIGPNGAGKTTLLNLIAGLDEPDEGSISRADTLRIGYLRQNGGLLPDGTIESEMRRALGEVFEIEQQMLKTGERMAALTDHGSEEYHGLERKYQALEERYLSLDGYGAQVKINTVLNGMGFGGFERSTPVERMSGGERTRLMLAKLLVEQPELLILDEATNHLDFRMLGWLEEYLLGYKGAILTVSHDRYFLDRVTTATWEIENLSLITYPAPYGRYLTLREERLERMEKEYERYTQEVARLQDYHDRNIVRATTSSSAKSRLRMIEHLGEVEKPFVPMKPPKFSFTPKLRPVSDILIAENLTLEVGEGERHKTLLSDFFLHVKRGERLAIIGENGAGKSTLLKTLAGRLPHRLGSVEWGRNVRLSVFEQDSSDLHPDKTALMELWDRFPSSTEHELRTLLGGLQLAGEEAFKKIGVLSGGERARIKLAFLMMEHANVLVMDEPTNHLDIPAKESLEQALLRYEGTLIIVSHDRYLLSRLPTRILRMADGRAESFEGNFEEMQRQLALREEREREQKQIPLPKTAGEESASAKDYYRSKAQRRAEAEQKRRTAELEAEIARLEAAVQETQDRLADPDTASDFERLTELTEQISGYEQALEAAYQEWDRLLSR</sequence>
<dbReference type="EMBL" id="JACRTB010000010">
    <property type="protein sequence ID" value="MBC8576286.1"/>
    <property type="molecule type" value="Genomic_DNA"/>
</dbReference>
<accession>A0ABR7NIP8</accession>
<dbReference type="InterPro" id="IPR051309">
    <property type="entry name" value="ABCF_ATPase"/>
</dbReference>
<dbReference type="Proteomes" id="UP000658131">
    <property type="component" value="Unassembled WGS sequence"/>
</dbReference>
<feature type="compositionally biased region" description="Basic and acidic residues" evidence="4">
    <location>
        <begin position="540"/>
        <end position="549"/>
    </location>
</feature>
<dbReference type="GO" id="GO:0005524">
    <property type="term" value="F:ATP binding"/>
    <property type="evidence" value="ECO:0007669"/>
    <property type="project" value="UniProtKB-KW"/>
</dbReference>
<evidence type="ECO:0000256" key="1">
    <source>
        <dbReference type="ARBA" id="ARBA00022741"/>
    </source>
</evidence>
<dbReference type="InterPro" id="IPR017871">
    <property type="entry name" value="ABC_transporter-like_CS"/>
</dbReference>
<keyword evidence="2 6" id="KW-0067">ATP-binding</keyword>
<dbReference type="RefSeq" id="WP_262399819.1">
    <property type="nucleotide sequence ID" value="NZ_JACRTB010000010.1"/>
</dbReference>
<comment type="caution">
    <text evidence="6">The sequence shown here is derived from an EMBL/GenBank/DDBJ whole genome shotgun (WGS) entry which is preliminary data.</text>
</comment>
<dbReference type="InterPro" id="IPR027417">
    <property type="entry name" value="P-loop_NTPase"/>
</dbReference>
<feature type="region of interest" description="Disordered" evidence="4">
    <location>
        <begin position="540"/>
        <end position="583"/>
    </location>
</feature>
<evidence type="ECO:0000313" key="7">
    <source>
        <dbReference type="Proteomes" id="UP000658131"/>
    </source>
</evidence>
<dbReference type="SUPFAM" id="SSF52540">
    <property type="entry name" value="P-loop containing nucleoside triphosphate hydrolases"/>
    <property type="match status" value="2"/>
</dbReference>
<dbReference type="InterPro" id="IPR003593">
    <property type="entry name" value="AAA+_ATPase"/>
</dbReference>
<evidence type="ECO:0000256" key="2">
    <source>
        <dbReference type="ARBA" id="ARBA00022840"/>
    </source>
</evidence>
<evidence type="ECO:0000259" key="5">
    <source>
        <dbReference type="PROSITE" id="PS50893"/>
    </source>
</evidence>
<gene>
    <name evidence="6" type="ORF">H8717_07690</name>
</gene>
<dbReference type="CDD" id="cd03221">
    <property type="entry name" value="ABCF_EF-3"/>
    <property type="match status" value="2"/>
</dbReference>
<feature type="domain" description="ABC transporter" evidence="5">
    <location>
        <begin position="3"/>
        <end position="261"/>
    </location>
</feature>
<reference evidence="6 7" key="1">
    <citation type="submission" date="2020-08" db="EMBL/GenBank/DDBJ databases">
        <title>Genome public.</title>
        <authorList>
            <person name="Liu C."/>
            <person name="Sun Q."/>
        </authorList>
    </citation>
    <scope>NUCLEOTIDE SEQUENCE [LARGE SCALE GENOMIC DNA]</scope>
    <source>
        <strain evidence="6 7">BX1</strain>
    </source>
</reference>
<keyword evidence="3" id="KW-0175">Coiled coil</keyword>
<proteinExistence type="predicted"/>
<dbReference type="PANTHER" id="PTHR42855">
    <property type="entry name" value="ABC TRANSPORTER ATP-BINDING SUBUNIT"/>
    <property type="match status" value="1"/>
</dbReference>
<dbReference type="Pfam" id="PF12848">
    <property type="entry name" value="ABC_tran_Xtn"/>
    <property type="match status" value="1"/>
</dbReference>
<dbReference type="SMART" id="SM00382">
    <property type="entry name" value="AAA"/>
    <property type="match status" value="2"/>
</dbReference>
<keyword evidence="1" id="KW-0547">Nucleotide-binding</keyword>
<evidence type="ECO:0000313" key="6">
    <source>
        <dbReference type="EMBL" id="MBC8576286.1"/>
    </source>
</evidence>
<organism evidence="6 7">
    <name type="scientific">Yanshouia hominis</name>
    <dbReference type="NCBI Taxonomy" id="2763673"/>
    <lineage>
        <taxon>Bacteria</taxon>
        <taxon>Bacillati</taxon>
        <taxon>Bacillota</taxon>
        <taxon>Clostridia</taxon>
        <taxon>Eubacteriales</taxon>
        <taxon>Oscillospiraceae</taxon>
        <taxon>Yanshouia</taxon>
    </lineage>
</organism>
<dbReference type="Gene3D" id="1.10.287.380">
    <property type="entry name" value="Valyl-tRNA synthetase, C-terminal domain"/>
    <property type="match status" value="1"/>
</dbReference>
<dbReference type="PROSITE" id="PS50893">
    <property type="entry name" value="ABC_TRANSPORTER_2"/>
    <property type="match status" value="2"/>
</dbReference>
<feature type="domain" description="ABC transporter" evidence="5">
    <location>
        <begin position="329"/>
        <end position="546"/>
    </location>
</feature>
<dbReference type="InterPro" id="IPR032781">
    <property type="entry name" value="ABC_tran_Xtn"/>
</dbReference>
<name>A0ABR7NIP8_9FIRM</name>
<keyword evidence="7" id="KW-1185">Reference proteome</keyword>
<dbReference type="InterPro" id="IPR037118">
    <property type="entry name" value="Val-tRNA_synth_C_sf"/>
</dbReference>
<evidence type="ECO:0000256" key="4">
    <source>
        <dbReference type="SAM" id="MobiDB-lite"/>
    </source>
</evidence>
<dbReference type="PROSITE" id="PS00211">
    <property type="entry name" value="ABC_TRANSPORTER_1"/>
    <property type="match status" value="1"/>
</dbReference>
<evidence type="ECO:0000256" key="3">
    <source>
        <dbReference type="SAM" id="Coils"/>
    </source>
</evidence>
<dbReference type="InterPro" id="IPR032524">
    <property type="entry name" value="ABC_tran_C"/>
</dbReference>
<dbReference type="Pfam" id="PF16326">
    <property type="entry name" value="ABC_tran_CTD"/>
    <property type="match status" value="1"/>
</dbReference>
<dbReference type="Gene3D" id="3.40.50.300">
    <property type="entry name" value="P-loop containing nucleotide triphosphate hydrolases"/>
    <property type="match status" value="2"/>
</dbReference>
<dbReference type="InterPro" id="IPR003439">
    <property type="entry name" value="ABC_transporter-like_ATP-bd"/>
</dbReference>
<protein>
    <submittedName>
        <fullName evidence="6">ABC-F family ATP-binding cassette domain-containing protein</fullName>
    </submittedName>
</protein>